<reference evidence="2 3" key="1">
    <citation type="submission" date="2016-10" db="EMBL/GenBank/DDBJ databases">
        <title>Comparative genome analysis of multiple Pseudomonas spp. focuses on biocontrol and plant growth promoting traits.</title>
        <authorList>
            <person name="Tao X.-Y."/>
            <person name="Taylor C.G."/>
        </authorList>
    </citation>
    <scope>NUCLEOTIDE SEQUENCE [LARGE SCALE GENOMIC DNA]</scope>
    <source>
        <strain evidence="2 3">37D10</strain>
    </source>
</reference>
<gene>
    <name evidence="2" type="ORF">BK658_09045</name>
</gene>
<feature type="signal peptide" evidence="1">
    <location>
        <begin position="1"/>
        <end position="23"/>
    </location>
</feature>
<feature type="chain" id="PRO_5019084391" evidence="1">
    <location>
        <begin position="24"/>
        <end position="116"/>
    </location>
</feature>
<accession>A0A423GUZ8</accession>
<dbReference type="EMBL" id="MOBI01000009">
    <property type="protein sequence ID" value="RON01299.1"/>
    <property type="molecule type" value="Genomic_DNA"/>
</dbReference>
<evidence type="ECO:0000313" key="3">
    <source>
        <dbReference type="Proteomes" id="UP000284684"/>
    </source>
</evidence>
<sequence length="116" mass="12643">MRKIVLAAAVTTSLLSISVQSHASSLVSLSGMQYFAKNCEKRGGTSYVSNDQGRSMQPYSYRDIASTLKHSKTTALLEASMSGQRATEADLDKYLAKNELAEANKMESTGTLRCQR</sequence>
<evidence type="ECO:0000313" key="2">
    <source>
        <dbReference type="EMBL" id="RON01299.1"/>
    </source>
</evidence>
<dbReference type="AlphaFoldDB" id="A0A423GUZ8"/>
<keyword evidence="1" id="KW-0732">Signal</keyword>
<name>A0A423GUZ8_9PSED</name>
<organism evidence="2 3">
    <name type="scientific">Pseudomonas brassicacearum</name>
    <dbReference type="NCBI Taxonomy" id="930166"/>
    <lineage>
        <taxon>Bacteria</taxon>
        <taxon>Pseudomonadati</taxon>
        <taxon>Pseudomonadota</taxon>
        <taxon>Gammaproteobacteria</taxon>
        <taxon>Pseudomonadales</taxon>
        <taxon>Pseudomonadaceae</taxon>
        <taxon>Pseudomonas</taxon>
    </lineage>
</organism>
<dbReference type="Proteomes" id="UP000284684">
    <property type="component" value="Unassembled WGS sequence"/>
</dbReference>
<protein>
    <submittedName>
        <fullName evidence="2">Uncharacterized protein</fullName>
    </submittedName>
</protein>
<dbReference type="RefSeq" id="WP_123582076.1">
    <property type="nucleotide sequence ID" value="NZ_MOBI01000009.1"/>
</dbReference>
<proteinExistence type="predicted"/>
<comment type="caution">
    <text evidence="2">The sequence shown here is derived from an EMBL/GenBank/DDBJ whole genome shotgun (WGS) entry which is preliminary data.</text>
</comment>
<evidence type="ECO:0000256" key="1">
    <source>
        <dbReference type="SAM" id="SignalP"/>
    </source>
</evidence>